<dbReference type="AlphaFoldDB" id="A0A9W8QNV1"/>
<dbReference type="InterPro" id="IPR036116">
    <property type="entry name" value="FN3_sf"/>
</dbReference>
<dbReference type="Gene3D" id="2.60.40.10">
    <property type="entry name" value="Immunoglobulins"/>
    <property type="match status" value="2"/>
</dbReference>
<dbReference type="SUPFAM" id="SSF49265">
    <property type="entry name" value="Fibronectin type III"/>
    <property type="match status" value="1"/>
</dbReference>
<gene>
    <name evidence="2" type="ORF">LMH87_005283</name>
</gene>
<dbReference type="PROSITE" id="PS50853">
    <property type="entry name" value="FN3"/>
    <property type="match status" value="1"/>
</dbReference>
<sequence length="403" mass="43506">MGWFVSDAPGTLNSMEKFIQEARKANPGVKLAFANVPQRSFIGGRDDLPVKTTLYNRDLPALLKKYDNELAPTRLVDMAGNYDCQPAHCPAGYDGLHPNAYGEYLIAQSFSRTLYSDFSVGKGQLQLPRSYLPRSLPVPSNIKAVPEPMGVKVTWDEVYQSNSYDVRVRIAGSSDWTESGAGTNRFDQTLTGKNIKWEFQIRSSYGEPAQAAPSALDIRTSSSGASLTVSWGAVDKGPVDRFGVIVWDRDTPGAFINTHGARESPFTLDGLHSGHRYDIWVETWGGPGLGGLPSGGSPVFIGGGSPLTPTGLKAVTVDPTTVHLTWNAAKNAAGYKIYTNPDETAQKTGSKPSKDGKLANGDTNWGETFLFPGAWHFEFCVSAINGQKESSRVCATAPKADGF</sequence>
<protein>
    <recommendedName>
        <fullName evidence="1">Fibronectin type-III domain-containing protein</fullName>
    </recommendedName>
</protein>
<dbReference type="EMBL" id="JAJHUN010000001">
    <property type="protein sequence ID" value="KAJ4163562.1"/>
    <property type="molecule type" value="Genomic_DNA"/>
</dbReference>
<dbReference type="GeneID" id="80892442"/>
<organism evidence="2 3">
    <name type="scientific">Akanthomyces muscarius</name>
    <name type="common">Entomopathogenic fungus</name>
    <name type="synonym">Lecanicillium muscarium</name>
    <dbReference type="NCBI Taxonomy" id="2231603"/>
    <lineage>
        <taxon>Eukaryota</taxon>
        <taxon>Fungi</taxon>
        <taxon>Dikarya</taxon>
        <taxon>Ascomycota</taxon>
        <taxon>Pezizomycotina</taxon>
        <taxon>Sordariomycetes</taxon>
        <taxon>Hypocreomycetidae</taxon>
        <taxon>Hypocreales</taxon>
        <taxon>Cordycipitaceae</taxon>
        <taxon>Akanthomyces</taxon>
    </lineage>
</organism>
<evidence type="ECO:0000313" key="2">
    <source>
        <dbReference type="EMBL" id="KAJ4163562.1"/>
    </source>
</evidence>
<dbReference type="InterPro" id="IPR013783">
    <property type="entry name" value="Ig-like_fold"/>
</dbReference>
<dbReference type="CDD" id="cd00063">
    <property type="entry name" value="FN3"/>
    <property type="match status" value="2"/>
</dbReference>
<dbReference type="RefSeq" id="XP_056058477.1">
    <property type="nucleotide sequence ID" value="XM_056202972.1"/>
</dbReference>
<accession>A0A9W8QNV1</accession>
<name>A0A9W8QNV1_AKAMU</name>
<comment type="caution">
    <text evidence="2">The sequence shown here is derived from an EMBL/GenBank/DDBJ whole genome shotgun (WGS) entry which is preliminary data.</text>
</comment>
<evidence type="ECO:0000313" key="3">
    <source>
        <dbReference type="Proteomes" id="UP001144673"/>
    </source>
</evidence>
<dbReference type="Pfam" id="PF00041">
    <property type="entry name" value="fn3"/>
    <property type="match status" value="1"/>
</dbReference>
<dbReference type="SUPFAM" id="SSF52266">
    <property type="entry name" value="SGNH hydrolase"/>
    <property type="match status" value="1"/>
</dbReference>
<dbReference type="KEGG" id="amus:LMH87_005283"/>
<dbReference type="InterPro" id="IPR003961">
    <property type="entry name" value="FN3_dom"/>
</dbReference>
<dbReference type="SMART" id="SM00060">
    <property type="entry name" value="FN3"/>
    <property type="match status" value="3"/>
</dbReference>
<keyword evidence="3" id="KW-1185">Reference proteome</keyword>
<proteinExistence type="predicted"/>
<dbReference type="Proteomes" id="UP001144673">
    <property type="component" value="Chromosome 1"/>
</dbReference>
<dbReference type="Gene3D" id="3.40.50.1110">
    <property type="entry name" value="SGNH hydrolase"/>
    <property type="match status" value="1"/>
</dbReference>
<dbReference type="InterPro" id="IPR036514">
    <property type="entry name" value="SGNH_hydro_sf"/>
</dbReference>
<evidence type="ECO:0000259" key="1">
    <source>
        <dbReference type="PROSITE" id="PS50853"/>
    </source>
</evidence>
<feature type="domain" description="Fibronectin type-III" evidence="1">
    <location>
        <begin position="212"/>
        <end position="304"/>
    </location>
</feature>
<reference evidence="2" key="1">
    <citation type="journal article" date="2023" name="Access Microbiol">
        <title>De-novo genome assembly for Akanthomyces muscarius, a biocontrol agent of insect agricultural pests.</title>
        <authorList>
            <person name="Erdos Z."/>
            <person name="Studholme D.J."/>
            <person name="Raymond B."/>
            <person name="Sharma M."/>
        </authorList>
    </citation>
    <scope>NUCLEOTIDE SEQUENCE</scope>
    <source>
        <strain evidence="2">Ve6</strain>
    </source>
</reference>